<evidence type="ECO:0000313" key="4">
    <source>
        <dbReference type="Proteomes" id="UP000664859"/>
    </source>
</evidence>
<feature type="region of interest" description="Disordered" evidence="1">
    <location>
        <begin position="161"/>
        <end position="186"/>
    </location>
</feature>
<keyword evidence="4" id="KW-1185">Reference proteome</keyword>
<keyword evidence="2" id="KW-0472">Membrane</keyword>
<accession>A0A836CAW6</accession>
<feature type="region of interest" description="Disordered" evidence="1">
    <location>
        <begin position="1"/>
        <end position="37"/>
    </location>
</feature>
<evidence type="ECO:0000256" key="1">
    <source>
        <dbReference type="SAM" id="MobiDB-lite"/>
    </source>
</evidence>
<comment type="caution">
    <text evidence="3">The sequence shown here is derived from an EMBL/GenBank/DDBJ whole genome shotgun (WGS) entry which is preliminary data.</text>
</comment>
<dbReference type="AlphaFoldDB" id="A0A836CAW6"/>
<feature type="compositionally biased region" description="Low complexity" evidence="1">
    <location>
        <begin position="18"/>
        <end position="31"/>
    </location>
</feature>
<protein>
    <submittedName>
        <fullName evidence="3">Uncharacterized protein</fullName>
    </submittedName>
</protein>
<proteinExistence type="predicted"/>
<keyword evidence="2" id="KW-1133">Transmembrane helix</keyword>
<reference evidence="3" key="1">
    <citation type="submission" date="2021-02" db="EMBL/GenBank/DDBJ databases">
        <title>First Annotated Genome of the Yellow-green Alga Tribonema minus.</title>
        <authorList>
            <person name="Mahan K.M."/>
        </authorList>
    </citation>
    <scope>NUCLEOTIDE SEQUENCE</scope>
    <source>
        <strain evidence="3">UTEX B ZZ1240</strain>
    </source>
</reference>
<organism evidence="3 4">
    <name type="scientific">Tribonema minus</name>
    <dbReference type="NCBI Taxonomy" id="303371"/>
    <lineage>
        <taxon>Eukaryota</taxon>
        <taxon>Sar</taxon>
        <taxon>Stramenopiles</taxon>
        <taxon>Ochrophyta</taxon>
        <taxon>PX clade</taxon>
        <taxon>Xanthophyceae</taxon>
        <taxon>Tribonematales</taxon>
        <taxon>Tribonemataceae</taxon>
        <taxon>Tribonema</taxon>
    </lineage>
</organism>
<dbReference type="EMBL" id="JAFCMP010000446">
    <property type="protein sequence ID" value="KAG5179605.1"/>
    <property type="molecule type" value="Genomic_DNA"/>
</dbReference>
<feature type="transmembrane region" description="Helical" evidence="2">
    <location>
        <begin position="65"/>
        <end position="82"/>
    </location>
</feature>
<evidence type="ECO:0000313" key="3">
    <source>
        <dbReference type="EMBL" id="KAG5179605.1"/>
    </source>
</evidence>
<keyword evidence="2" id="KW-0812">Transmembrane</keyword>
<gene>
    <name evidence="3" type="ORF">JKP88DRAFT_349820</name>
</gene>
<evidence type="ECO:0000256" key="2">
    <source>
        <dbReference type="SAM" id="Phobius"/>
    </source>
</evidence>
<dbReference type="Proteomes" id="UP000664859">
    <property type="component" value="Unassembled WGS sequence"/>
</dbReference>
<sequence length="186" mass="21079">MLRRSLVALSSKIPKDGPAPASASRWRPPSRSKNEDLRKSVSFDGVVAAVAPTSRPRFTIGRDQFHFLLYILPAGLVYVLYVRKYEEPEEQKHALLEQRYGDLVRHSKDRRQAFDKHFKHLEAERDDLLSSNMDDLLHAGVRSKSQEEVKRKPKVRRLDVEAERFAAQAPAPPATVKTGQDAPAAQ</sequence>
<name>A0A836CAW6_9STRA</name>